<accession>A0ABU6RFE2</accession>
<reference evidence="1 2" key="1">
    <citation type="journal article" date="2023" name="Plants (Basel)">
        <title>Bridging the Gap: Combining Genomics and Transcriptomics Approaches to Understand Stylosanthes scabra, an Orphan Legume from the Brazilian Caatinga.</title>
        <authorList>
            <person name="Ferreira-Neto J.R.C."/>
            <person name="da Silva M.D."/>
            <person name="Binneck E."/>
            <person name="de Melo N.F."/>
            <person name="da Silva R.H."/>
            <person name="de Melo A.L.T.M."/>
            <person name="Pandolfi V."/>
            <person name="Bustamante F.O."/>
            <person name="Brasileiro-Vidal A.C."/>
            <person name="Benko-Iseppon A.M."/>
        </authorList>
    </citation>
    <scope>NUCLEOTIDE SEQUENCE [LARGE SCALE GENOMIC DNA]</scope>
    <source>
        <tissue evidence="1">Leaves</tissue>
    </source>
</reference>
<evidence type="ECO:0000313" key="1">
    <source>
        <dbReference type="EMBL" id="MED6122625.1"/>
    </source>
</evidence>
<protein>
    <submittedName>
        <fullName evidence="1">Uncharacterized protein</fullName>
    </submittedName>
</protein>
<sequence>MDYLQKEQFKSSNVLVRRKEKDALGFCWVDEGREEDRKVLIWGGNGKNLAPNNSRDNCRQSFSLRRLGQVMLSCRRNPPPLLW</sequence>
<name>A0ABU6RFE2_9FABA</name>
<evidence type="ECO:0000313" key="2">
    <source>
        <dbReference type="Proteomes" id="UP001341840"/>
    </source>
</evidence>
<gene>
    <name evidence="1" type="ORF">PIB30_041478</name>
</gene>
<comment type="caution">
    <text evidence="1">The sequence shown here is derived from an EMBL/GenBank/DDBJ whole genome shotgun (WGS) entry which is preliminary data.</text>
</comment>
<keyword evidence="2" id="KW-1185">Reference proteome</keyword>
<dbReference type="Proteomes" id="UP001341840">
    <property type="component" value="Unassembled WGS sequence"/>
</dbReference>
<proteinExistence type="predicted"/>
<organism evidence="1 2">
    <name type="scientific">Stylosanthes scabra</name>
    <dbReference type="NCBI Taxonomy" id="79078"/>
    <lineage>
        <taxon>Eukaryota</taxon>
        <taxon>Viridiplantae</taxon>
        <taxon>Streptophyta</taxon>
        <taxon>Embryophyta</taxon>
        <taxon>Tracheophyta</taxon>
        <taxon>Spermatophyta</taxon>
        <taxon>Magnoliopsida</taxon>
        <taxon>eudicotyledons</taxon>
        <taxon>Gunneridae</taxon>
        <taxon>Pentapetalae</taxon>
        <taxon>rosids</taxon>
        <taxon>fabids</taxon>
        <taxon>Fabales</taxon>
        <taxon>Fabaceae</taxon>
        <taxon>Papilionoideae</taxon>
        <taxon>50 kb inversion clade</taxon>
        <taxon>dalbergioids sensu lato</taxon>
        <taxon>Dalbergieae</taxon>
        <taxon>Pterocarpus clade</taxon>
        <taxon>Stylosanthes</taxon>
    </lineage>
</organism>
<dbReference type="EMBL" id="JASCZI010030438">
    <property type="protein sequence ID" value="MED6122625.1"/>
    <property type="molecule type" value="Genomic_DNA"/>
</dbReference>